<name>A0A8X6GYG6_TRICU</name>
<keyword evidence="2" id="KW-1185">Reference proteome</keyword>
<sequence length="100" mass="11702">MIRLQNRENMYTALVFNVEISFGKLIIDWTNTSRIRESSRKIKTSHRFRNGRFLPNSGACPIRRRNKDSRMGLFEFNLREFRIGIEERSTCSACSLAGDL</sequence>
<proteinExistence type="predicted"/>
<comment type="caution">
    <text evidence="1">The sequence shown here is derived from an EMBL/GenBank/DDBJ whole genome shotgun (WGS) entry which is preliminary data.</text>
</comment>
<reference evidence="1" key="1">
    <citation type="submission" date="2020-07" db="EMBL/GenBank/DDBJ databases">
        <title>Multicomponent nature underlies the extraordinary mechanical properties of spider dragline silk.</title>
        <authorList>
            <person name="Kono N."/>
            <person name="Nakamura H."/>
            <person name="Mori M."/>
            <person name="Yoshida Y."/>
            <person name="Ohtoshi R."/>
            <person name="Malay A.D."/>
            <person name="Moran D.A.P."/>
            <person name="Tomita M."/>
            <person name="Numata K."/>
            <person name="Arakawa K."/>
        </authorList>
    </citation>
    <scope>NUCLEOTIDE SEQUENCE</scope>
</reference>
<organism evidence="1 2">
    <name type="scientific">Trichonephila clavata</name>
    <name type="common">Joro spider</name>
    <name type="synonym">Nephila clavata</name>
    <dbReference type="NCBI Taxonomy" id="2740835"/>
    <lineage>
        <taxon>Eukaryota</taxon>
        <taxon>Metazoa</taxon>
        <taxon>Ecdysozoa</taxon>
        <taxon>Arthropoda</taxon>
        <taxon>Chelicerata</taxon>
        <taxon>Arachnida</taxon>
        <taxon>Araneae</taxon>
        <taxon>Araneomorphae</taxon>
        <taxon>Entelegynae</taxon>
        <taxon>Araneoidea</taxon>
        <taxon>Nephilidae</taxon>
        <taxon>Trichonephila</taxon>
    </lineage>
</organism>
<dbReference type="EMBL" id="BMAO01007108">
    <property type="protein sequence ID" value="GFR13693.1"/>
    <property type="molecule type" value="Genomic_DNA"/>
</dbReference>
<dbReference type="AlphaFoldDB" id="A0A8X6GYG6"/>
<evidence type="ECO:0000313" key="1">
    <source>
        <dbReference type="EMBL" id="GFR13693.1"/>
    </source>
</evidence>
<evidence type="ECO:0000313" key="2">
    <source>
        <dbReference type="Proteomes" id="UP000887116"/>
    </source>
</evidence>
<accession>A0A8X6GYG6</accession>
<protein>
    <submittedName>
        <fullName evidence="1">Uncharacterized protein</fullName>
    </submittedName>
</protein>
<dbReference type="Proteomes" id="UP000887116">
    <property type="component" value="Unassembled WGS sequence"/>
</dbReference>
<gene>
    <name evidence="1" type="ORF">TNCT_716451</name>
</gene>